<dbReference type="EC" id="3.1.4.-" evidence="4"/>
<comment type="cofactor">
    <cofactor evidence="4">
        <name>a divalent metal cation</name>
        <dbReference type="ChEBI" id="CHEBI:60240"/>
    </cofactor>
</comment>
<dbReference type="PANTHER" id="PTHR11124">
    <property type="entry name" value="VACUOLAR SORTING PROTEIN VPS29"/>
    <property type="match status" value="1"/>
</dbReference>
<evidence type="ECO:0000256" key="3">
    <source>
        <dbReference type="ARBA" id="ARBA00022801"/>
    </source>
</evidence>
<dbReference type="Gene3D" id="3.60.21.10">
    <property type="match status" value="1"/>
</dbReference>
<dbReference type="AlphaFoldDB" id="A0A3G2R9F4"/>
<keyword evidence="3" id="KW-0378">Hydrolase</keyword>
<feature type="domain" description="Calcineurin-like phosphoesterase" evidence="5">
    <location>
        <begin position="6"/>
        <end position="142"/>
    </location>
</feature>
<evidence type="ECO:0000313" key="6">
    <source>
        <dbReference type="EMBL" id="AYO32122.1"/>
    </source>
</evidence>
<sequence>MPENIVGVISDTHGLLRPEIIKVFKGCDHIVHAGDIGDPHIIDDLSKIAPVTAVRGNCDREGWAYKIPRTEAIKIGEVYLYVLHDINQLDINVKAAGFDVVICGHSHKPLLEKHDGVIYLNPGSAGPKRFTLPIGAAKLKIEGKSIDVEFIKLSD</sequence>
<dbReference type="PROSITE" id="PS01269">
    <property type="entry name" value="UPF0025"/>
    <property type="match status" value="1"/>
</dbReference>
<dbReference type="NCBIfam" id="TIGR00040">
    <property type="entry name" value="yfcE"/>
    <property type="match status" value="1"/>
</dbReference>
<dbReference type="InterPro" id="IPR024654">
    <property type="entry name" value="Calcineurin-like_PHP_lpxH"/>
</dbReference>
<dbReference type="KEGG" id="bacg:D2962_17285"/>
<proteinExistence type="inferred from homology"/>
<dbReference type="GO" id="GO:0046872">
    <property type="term" value="F:metal ion binding"/>
    <property type="evidence" value="ECO:0007669"/>
    <property type="project" value="UniProtKB-KW"/>
</dbReference>
<dbReference type="InterPro" id="IPR020935">
    <property type="entry name" value="PdiEstase_YfcE_CS"/>
</dbReference>
<evidence type="ECO:0000313" key="7">
    <source>
        <dbReference type="Proteomes" id="UP000280960"/>
    </source>
</evidence>
<dbReference type="InterPro" id="IPR000979">
    <property type="entry name" value="Phosphodiesterase_MJ0936/Vps29"/>
</dbReference>
<dbReference type="RefSeq" id="WP_122015684.1">
    <property type="nucleotide sequence ID" value="NZ_CP033169.1"/>
</dbReference>
<keyword evidence="7" id="KW-1185">Reference proteome</keyword>
<dbReference type="Pfam" id="PF12850">
    <property type="entry name" value="Metallophos_2"/>
    <property type="match status" value="1"/>
</dbReference>
<evidence type="ECO:0000256" key="4">
    <source>
        <dbReference type="RuleBase" id="RU362039"/>
    </source>
</evidence>
<dbReference type="GO" id="GO:0016787">
    <property type="term" value="F:hydrolase activity"/>
    <property type="evidence" value="ECO:0007669"/>
    <property type="project" value="UniProtKB-UniRule"/>
</dbReference>
<dbReference type="EMBL" id="CP033169">
    <property type="protein sequence ID" value="AYO32122.1"/>
    <property type="molecule type" value="Genomic_DNA"/>
</dbReference>
<keyword evidence="2 4" id="KW-0479">Metal-binding</keyword>
<accession>A0A3G2R9F4</accession>
<name>A0A3G2R9F4_9FIRM</name>
<dbReference type="InterPro" id="IPR029052">
    <property type="entry name" value="Metallo-depent_PP-like"/>
</dbReference>
<reference evidence="6 7" key="1">
    <citation type="submission" date="2018-10" db="EMBL/GenBank/DDBJ databases">
        <authorList>
            <person name="Zhang X."/>
        </authorList>
    </citation>
    <scope>NUCLEOTIDE SEQUENCE [LARGE SCALE GENOMIC DNA]</scope>
    <source>
        <strain evidence="6 7">SK-G1</strain>
    </source>
</reference>
<dbReference type="SUPFAM" id="SSF56300">
    <property type="entry name" value="Metallo-dependent phosphatases"/>
    <property type="match status" value="1"/>
</dbReference>
<evidence type="ECO:0000256" key="1">
    <source>
        <dbReference type="ARBA" id="ARBA00008950"/>
    </source>
</evidence>
<organism evidence="6 7">
    <name type="scientific">Biomaibacter acetigenes</name>
    <dbReference type="NCBI Taxonomy" id="2316383"/>
    <lineage>
        <taxon>Bacteria</taxon>
        <taxon>Bacillati</taxon>
        <taxon>Bacillota</taxon>
        <taxon>Clostridia</taxon>
        <taxon>Thermosediminibacterales</taxon>
        <taxon>Tepidanaerobacteraceae</taxon>
        <taxon>Biomaibacter</taxon>
    </lineage>
</organism>
<evidence type="ECO:0000259" key="5">
    <source>
        <dbReference type="Pfam" id="PF12850"/>
    </source>
</evidence>
<gene>
    <name evidence="6" type="ORF">D2962_17285</name>
</gene>
<comment type="similarity">
    <text evidence="1 4">Belongs to the metallophosphoesterase superfamily. YfcE family.</text>
</comment>
<dbReference type="Proteomes" id="UP000280960">
    <property type="component" value="Chromosome"/>
</dbReference>
<protein>
    <recommendedName>
        <fullName evidence="4">Phosphoesterase</fullName>
        <ecNumber evidence="4">3.1.4.-</ecNumber>
    </recommendedName>
</protein>
<evidence type="ECO:0000256" key="2">
    <source>
        <dbReference type="ARBA" id="ARBA00022723"/>
    </source>
</evidence>